<sequence length="141" mass="15905">MVEPTGRRAEAEFGSQRLEAESECGEFHSPGSSCLSGNRYRKKYAFKPPTAAIYNLHPFTQKGPRQYFGHMNNCILTKTQELQETCEKLLMTHFKAEELTFIQKYVQVMAPLAKALDILQSDKMAYTGVLVPTISILLNKG</sequence>
<accession>A0ABR3NJR4</accession>
<protein>
    <submittedName>
        <fullName evidence="1">Uncharacterized protein</fullName>
    </submittedName>
</protein>
<dbReference type="EMBL" id="JAYMGO010000003">
    <property type="protein sequence ID" value="KAL1277233.1"/>
    <property type="molecule type" value="Genomic_DNA"/>
</dbReference>
<reference evidence="1 2" key="1">
    <citation type="submission" date="2023-09" db="EMBL/GenBank/DDBJ databases">
        <authorList>
            <person name="Wang M."/>
        </authorList>
    </citation>
    <scope>NUCLEOTIDE SEQUENCE [LARGE SCALE GENOMIC DNA]</scope>
    <source>
        <strain evidence="1">GT-2023</strain>
        <tissue evidence="1">Liver</tissue>
    </source>
</reference>
<gene>
    <name evidence="1" type="ORF">QQF64_023906</name>
</gene>
<dbReference type="Proteomes" id="UP001558613">
    <property type="component" value="Unassembled WGS sequence"/>
</dbReference>
<proteinExistence type="predicted"/>
<evidence type="ECO:0000313" key="2">
    <source>
        <dbReference type="Proteomes" id="UP001558613"/>
    </source>
</evidence>
<name>A0ABR3NJR4_9TELE</name>
<comment type="caution">
    <text evidence="1">The sequence shown here is derived from an EMBL/GenBank/DDBJ whole genome shotgun (WGS) entry which is preliminary data.</text>
</comment>
<organism evidence="1 2">
    <name type="scientific">Cirrhinus molitorella</name>
    <name type="common">mud carp</name>
    <dbReference type="NCBI Taxonomy" id="172907"/>
    <lineage>
        <taxon>Eukaryota</taxon>
        <taxon>Metazoa</taxon>
        <taxon>Chordata</taxon>
        <taxon>Craniata</taxon>
        <taxon>Vertebrata</taxon>
        <taxon>Euteleostomi</taxon>
        <taxon>Actinopterygii</taxon>
        <taxon>Neopterygii</taxon>
        <taxon>Teleostei</taxon>
        <taxon>Ostariophysi</taxon>
        <taxon>Cypriniformes</taxon>
        <taxon>Cyprinidae</taxon>
        <taxon>Labeoninae</taxon>
        <taxon>Labeonini</taxon>
        <taxon>Cirrhinus</taxon>
    </lineage>
</organism>
<keyword evidence="2" id="KW-1185">Reference proteome</keyword>
<evidence type="ECO:0000313" key="1">
    <source>
        <dbReference type="EMBL" id="KAL1277233.1"/>
    </source>
</evidence>